<evidence type="ECO:0000313" key="11">
    <source>
        <dbReference type="Proteomes" id="UP001239445"/>
    </source>
</evidence>
<accession>A0AAJ0B8N0</accession>
<dbReference type="AlphaFoldDB" id="A0AAJ0B8N0"/>
<evidence type="ECO:0000256" key="7">
    <source>
        <dbReference type="ARBA" id="ARBA00025795"/>
    </source>
</evidence>
<evidence type="ECO:0000313" key="10">
    <source>
        <dbReference type="EMBL" id="KAK1753725.1"/>
    </source>
</evidence>
<dbReference type="Pfam" id="PF01328">
    <property type="entry name" value="Peroxidase_2"/>
    <property type="match status" value="1"/>
</dbReference>
<comment type="similarity">
    <text evidence="7">Belongs to the chloroperoxidase family.</text>
</comment>
<evidence type="ECO:0000256" key="8">
    <source>
        <dbReference type="SAM" id="SignalP"/>
    </source>
</evidence>
<evidence type="ECO:0000256" key="2">
    <source>
        <dbReference type="ARBA" id="ARBA00022559"/>
    </source>
</evidence>
<keyword evidence="2" id="KW-0575">Peroxidase</keyword>
<gene>
    <name evidence="10" type="ORF">QBC47DRAFT_47290</name>
</gene>
<keyword evidence="3" id="KW-0349">Heme</keyword>
<evidence type="ECO:0000256" key="1">
    <source>
        <dbReference type="ARBA" id="ARBA00001970"/>
    </source>
</evidence>
<evidence type="ECO:0000256" key="6">
    <source>
        <dbReference type="ARBA" id="ARBA00023004"/>
    </source>
</evidence>
<proteinExistence type="inferred from homology"/>
<evidence type="ECO:0000256" key="3">
    <source>
        <dbReference type="ARBA" id="ARBA00022617"/>
    </source>
</evidence>
<keyword evidence="6" id="KW-0408">Iron</keyword>
<evidence type="ECO:0000256" key="4">
    <source>
        <dbReference type="ARBA" id="ARBA00022723"/>
    </source>
</evidence>
<comment type="caution">
    <text evidence="10">The sequence shown here is derived from an EMBL/GenBank/DDBJ whole genome shotgun (WGS) entry which is preliminary data.</text>
</comment>
<reference evidence="10" key="1">
    <citation type="submission" date="2023-06" db="EMBL/GenBank/DDBJ databases">
        <title>Genome-scale phylogeny and comparative genomics of the fungal order Sordariales.</title>
        <authorList>
            <consortium name="Lawrence Berkeley National Laboratory"/>
            <person name="Hensen N."/>
            <person name="Bonometti L."/>
            <person name="Westerberg I."/>
            <person name="Brannstrom I.O."/>
            <person name="Guillou S."/>
            <person name="Cros-Aarteil S."/>
            <person name="Calhoun S."/>
            <person name="Haridas S."/>
            <person name="Kuo A."/>
            <person name="Mondo S."/>
            <person name="Pangilinan J."/>
            <person name="Riley R."/>
            <person name="Labutti K."/>
            <person name="Andreopoulos B."/>
            <person name="Lipzen A."/>
            <person name="Chen C."/>
            <person name="Yanf M."/>
            <person name="Daum C."/>
            <person name="Ng V."/>
            <person name="Clum A."/>
            <person name="Steindorff A."/>
            <person name="Ohm R."/>
            <person name="Martin F."/>
            <person name="Silar P."/>
            <person name="Natvig D."/>
            <person name="Lalanne C."/>
            <person name="Gautier V."/>
            <person name="Ament-Velasquez S.L."/>
            <person name="Kruys A."/>
            <person name="Hutchinson M.I."/>
            <person name="Powell A.J."/>
            <person name="Barry K."/>
            <person name="Miller A.N."/>
            <person name="Grigoriev I.V."/>
            <person name="Debuchy R."/>
            <person name="Gladieux P."/>
            <person name="Thoren M.H."/>
            <person name="Johannesson H."/>
        </authorList>
    </citation>
    <scope>NUCLEOTIDE SEQUENCE</scope>
    <source>
        <strain evidence="10">PSN4</strain>
    </source>
</reference>
<dbReference type="Proteomes" id="UP001239445">
    <property type="component" value="Unassembled WGS sequence"/>
</dbReference>
<name>A0AAJ0B8N0_9PEZI</name>
<keyword evidence="4" id="KW-0479">Metal-binding</keyword>
<comment type="cofactor">
    <cofactor evidence="1">
        <name>heme b</name>
        <dbReference type="ChEBI" id="CHEBI:60344"/>
    </cofactor>
</comment>
<dbReference type="PROSITE" id="PS51405">
    <property type="entry name" value="HEME_HALOPEROXIDASE"/>
    <property type="match status" value="1"/>
</dbReference>
<protein>
    <submittedName>
        <fullName evidence="10">Chloroperoxidase</fullName>
    </submittedName>
</protein>
<dbReference type="EMBL" id="MU839837">
    <property type="protein sequence ID" value="KAK1753725.1"/>
    <property type="molecule type" value="Genomic_DNA"/>
</dbReference>
<dbReference type="Gene3D" id="1.10.489.10">
    <property type="entry name" value="Chloroperoxidase-like"/>
    <property type="match status" value="1"/>
</dbReference>
<feature type="signal peptide" evidence="8">
    <location>
        <begin position="1"/>
        <end position="17"/>
    </location>
</feature>
<dbReference type="GO" id="GO:0046872">
    <property type="term" value="F:metal ion binding"/>
    <property type="evidence" value="ECO:0007669"/>
    <property type="project" value="UniProtKB-KW"/>
</dbReference>
<dbReference type="InterPro" id="IPR036851">
    <property type="entry name" value="Chloroperoxidase-like_sf"/>
</dbReference>
<organism evidence="10 11">
    <name type="scientific">Echria macrotheca</name>
    <dbReference type="NCBI Taxonomy" id="438768"/>
    <lineage>
        <taxon>Eukaryota</taxon>
        <taxon>Fungi</taxon>
        <taxon>Dikarya</taxon>
        <taxon>Ascomycota</taxon>
        <taxon>Pezizomycotina</taxon>
        <taxon>Sordariomycetes</taxon>
        <taxon>Sordariomycetidae</taxon>
        <taxon>Sordariales</taxon>
        <taxon>Schizotheciaceae</taxon>
        <taxon>Echria</taxon>
    </lineage>
</organism>
<dbReference type="SUPFAM" id="SSF47571">
    <property type="entry name" value="Cloroperoxidase"/>
    <property type="match status" value="1"/>
</dbReference>
<dbReference type="InterPro" id="IPR000028">
    <property type="entry name" value="Chloroperoxidase"/>
</dbReference>
<feature type="chain" id="PRO_5042578904" evidence="8">
    <location>
        <begin position="18"/>
        <end position="260"/>
    </location>
</feature>
<keyword evidence="8" id="KW-0732">Signal</keyword>
<keyword evidence="11" id="KW-1185">Reference proteome</keyword>
<evidence type="ECO:0000259" key="9">
    <source>
        <dbReference type="PROSITE" id="PS51405"/>
    </source>
</evidence>
<evidence type="ECO:0000256" key="5">
    <source>
        <dbReference type="ARBA" id="ARBA00023002"/>
    </source>
</evidence>
<dbReference type="PANTHER" id="PTHR33577:SF19">
    <property type="entry name" value="HEME HALOPEROXIDASE FAMILY PROFILE DOMAIN-CONTAINING PROTEIN-RELATED"/>
    <property type="match status" value="1"/>
</dbReference>
<dbReference type="GO" id="GO:0004601">
    <property type="term" value="F:peroxidase activity"/>
    <property type="evidence" value="ECO:0007669"/>
    <property type="project" value="UniProtKB-KW"/>
</dbReference>
<dbReference type="PANTHER" id="PTHR33577">
    <property type="entry name" value="STERIGMATOCYSTIN BIOSYNTHESIS PEROXIDASE STCC-RELATED"/>
    <property type="match status" value="1"/>
</dbReference>
<sequence length="260" mass="28437">MKITILVVAGLVGLVAAGTCPFGHGKGKGTEPKGFEYHAPGPEDRRSPCIGLNNLANHGFLPRSGKDITIDQVRFAVSRGFNYEPSTFDFAFNQAVDFKLTTTGNPQTFHLDDLKAHDEIEFDGSLSRDDFYFGDQLHFSPKIWAGVAKNLGLDKMGPGKMDRYVTVETAAKARAARVAEAKARNPAFNASAAEVQGSPGTLGLLLVTLWDDEVGAVRKDFIKSWVEEERIPFIEGFGPTRTRNGTDISEMFERILAVKV</sequence>
<keyword evidence="5" id="KW-0560">Oxidoreductase</keyword>
<feature type="domain" description="Heme haloperoxidase family profile" evidence="9">
    <location>
        <begin position="33"/>
        <end position="253"/>
    </location>
</feature>